<protein>
    <submittedName>
        <fullName evidence="8">Uncharacterized protein</fullName>
    </submittedName>
</protein>
<evidence type="ECO:0000256" key="1">
    <source>
        <dbReference type="ARBA" id="ARBA00004141"/>
    </source>
</evidence>
<accession>A0A8C4PYW2</accession>
<dbReference type="GO" id="GO:0005315">
    <property type="term" value="F:phosphate transmembrane transporter activity"/>
    <property type="evidence" value="ECO:0007669"/>
    <property type="project" value="InterPro"/>
</dbReference>
<keyword evidence="4 7" id="KW-0812">Transmembrane</keyword>
<dbReference type="GO" id="GO:0035435">
    <property type="term" value="P:phosphate ion transmembrane transport"/>
    <property type="evidence" value="ECO:0007669"/>
    <property type="project" value="InterPro"/>
</dbReference>
<name>A0A8C4PYW2_EPTBU</name>
<reference evidence="8" key="1">
    <citation type="submission" date="2025-08" db="UniProtKB">
        <authorList>
            <consortium name="Ensembl"/>
        </authorList>
    </citation>
    <scope>IDENTIFICATION</scope>
</reference>
<keyword evidence="3" id="KW-0813">Transport</keyword>
<evidence type="ECO:0000256" key="6">
    <source>
        <dbReference type="ARBA" id="ARBA00023136"/>
    </source>
</evidence>
<feature type="transmembrane region" description="Helical" evidence="7">
    <location>
        <begin position="70"/>
        <end position="94"/>
    </location>
</feature>
<dbReference type="AlphaFoldDB" id="A0A8C4PYW2"/>
<dbReference type="InterPro" id="IPR009887">
    <property type="entry name" value="ANKH"/>
</dbReference>
<dbReference type="PANTHER" id="PTHR28384">
    <property type="entry name" value="PROGRESSIVE ANKYLOSIS PROTEIN HOMOLOG"/>
    <property type="match status" value="1"/>
</dbReference>
<dbReference type="Pfam" id="PF07260">
    <property type="entry name" value="ANKH"/>
    <property type="match status" value="1"/>
</dbReference>
<evidence type="ECO:0000256" key="3">
    <source>
        <dbReference type="ARBA" id="ARBA00022448"/>
    </source>
</evidence>
<dbReference type="GO" id="GO:0005886">
    <property type="term" value="C:plasma membrane"/>
    <property type="evidence" value="ECO:0007669"/>
    <property type="project" value="TreeGrafter"/>
</dbReference>
<dbReference type="Ensembl" id="ENSEBUT00000006267.1">
    <property type="protein sequence ID" value="ENSEBUP00000005822.1"/>
    <property type="gene ID" value="ENSEBUG00000003910.1"/>
</dbReference>
<proteinExistence type="inferred from homology"/>
<dbReference type="Proteomes" id="UP000694388">
    <property type="component" value="Unplaced"/>
</dbReference>
<evidence type="ECO:0000256" key="7">
    <source>
        <dbReference type="SAM" id="Phobius"/>
    </source>
</evidence>
<evidence type="ECO:0000256" key="2">
    <source>
        <dbReference type="ARBA" id="ARBA00007509"/>
    </source>
</evidence>
<dbReference type="GO" id="GO:0030504">
    <property type="term" value="F:inorganic diphosphate transmembrane transporter activity"/>
    <property type="evidence" value="ECO:0007669"/>
    <property type="project" value="TreeGrafter"/>
</dbReference>
<feature type="transmembrane region" description="Helical" evidence="7">
    <location>
        <begin position="110"/>
        <end position="129"/>
    </location>
</feature>
<feature type="transmembrane region" description="Helical" evidence="7">
    <location>
        <begin position="180"/>
        <end position="201"/>
    </location>
</feature>
<evidence type="ECO:0000256" key="4">
    <source>
        <dbReference type="ARBA" id="ARBA00022692"/>
    </source>
</evidence>
<sequence>MNPEINDFDLLQALNRGIAAESRDSVEMLASYGLAYTLMKFFTGPMSDFKNVGLVFVRTQRERLKALGCMVAAGLIAAVVQILIASTALGFYVINRLHQVDGIVAKRTRLAFLYLAGYPLIDAVCWIHVGILLKHKYSLVVGCASLTDVGAQVGMRRVCKHTYSLHRSTMLVGVTLQNGWWPLIFFFFFFLSASSSVELYLCSLSRQTLF</sequence>
<keyword evidence="5 7" id="KW-1133">Transmembrane helix</keyword>
<evidence type="ECO:0000256" key="5">
    <source>
        <dbReference type="ARBA" id="ARBA00022989"/>
    </source>
</evidence>
<dbReference type="PANTHER" id="PTHR28384:SF1">
    <property type="entry name" value="PROGRESSIVE ANKYLOSIS PROTEIN HOMOLOG"/>
    <property type="match status" value="1"/>
</dbReference>
<keyword evidence="9" id="KW-1185">Reference proteome</keyword>
<organism evidence="8 9">
    <name type="scientific">Eptatretus burgeri</name>
    <name type="common">Inshore hagfish</name>
    <dbReference type="NCBI Taxonomy" id="7764"/>
    <lineage>
        <taxon>Eukaryota</taxon>
        <taxon>Metazoa</taxon>
        <taxon>Chordata</taxon>
        <taxon>Craniata</taxon>
        <taxon>Vertebrata</taxon>
        <taxon>Cyclostomata</taxon>
        <taxon>Myxini</taxon>
        <taxon>Myxiniformes</taxon>
        <taxon>Myxinidae</taxon>
        <taxon>Eptatretinae</taxon>
        <taxon>Eptatretus</taxon>
    </lineage>
</organism>
<evidence type="ECO:0000313" key="9">
    <source>
        <dbReference type="Proteomes" id="UP000694388"/>
    </source>
</evidence>
<reference evidence="8" key="2">
    <citation type="submission" date="2025-09" db="UniProtKB">
        <authorList>
            <consortium name="Ensembl"/>
        </authorList>
    </citation>
    <scope>IDENTIFICATION</scope>
</reference>
<evidence type="ECO:0000313" key="8">
    <source>
        <dbReference type="Ensembl" id="ENSEBUP00000005822.1"/>
    </source>
</evidence>
<keyword evidence="6 7" id="KW-0472">Membrane</keyword>
<comment type="subcellular location">
    <subcellularLocation>
        <location evidence="1">Membrane</location>
        <topology evidence="1">Multi-pass membrane protein</topology>
    </subcellularLocation>
</comment>
<comment type="similarity">
    <text evidence="2">Belongs to the ANKH family.</text>
</comment>